<dbReference type="Pfam" id="PF01419">
    <property type="entry name" value="Jacalin"/>
    <property type="match status" value="1"/>
</dbReference>
<reference evidence="2" key="1">
    <citation type="submission" date="2021-02" db="EMBL/GenBank/DDBJ databases">
        <authorList>
            <person name="Nowell W R."/>
        </authorList>
    </citation>
    <scope>NUCLEOTIDE SEQUENCE</scope>
</reference>
<protein>
    <recommendedName>
        <fullName evidence="1">Jacalin-type lectin domain-containing protein</fullName>
    </recommendedName>
</protein>
<comment type="caution">
    <text evidence="2">The sequence shown here is derived from an EMBL/GenBank/DDBJ whole genome shotgun (WGS) entry which is preliminary data.</text>
</comment>
<accession>A0A8S2G020</accession>
<name>A0A8S2G020_9BILA</name>
<dbReference type="EMBL" id="CAJOBA010073443">
    <property type="protein sequence ID" value="CAF4404467.1"/>
    <property type="molecule type" value="Genomic_DNA"/>
</dbReference>
<dbReference type="InterPro" id="IPR036404">
    <property type="entry name" value="Jacalin-like_lectin_dom_sf"/>
</dbReference>
<feature type="non-terminal residue" evidence="2">
    <location>
        <position position="1"/>
    </location>
</feature>
<evidence type="ECO:0000313" key="2">
    <source>
        <dbReference type="EMBL" id="CAF1597652.1"/>
    </source>
</evidence>
<dbReference type="Gene3D" id="2.100.10.30">
    <property type="entry name" value="Jacalin-like lectin domain"/>
    <property type="match status" value="1"/>
</dbReference>
<dbReference type="EMBL" id="CAJNOK010049787">
    <property type="protein sequence ID" value="CAF1597652.1"/>
    <property type="molecule type" value="Genomic_DNA"/>
</dbReference>
<gene>
    <name evidence="2" type="ORF">OVA965_LOCUS41904</name>
    <name evidence="3" type="ORF">TMI583_LOCUS43665</name>
</gene>
<evidence type="ECO:0000313" key="3">
    <source>
        <dbReference type="EMBL" id="CAF4404467.1"/>
    </source>
</evidence>
<dbReference type="Proteomes" id="UP000682733">
    <property type="component" value="Unassembled WGS sequence"/>
</dbReference>
<dbReference type="AlphaFoldDB" id="A0A8S2G020"/>
<sequence>IYSSPVIATPSENPVHFNDASNIGRTGLSYPSRIVMKASYHTPCTIQFFYRSGSGGIIQGPEYGNPYDYCKTEIFELEPKERIIRVEVCTGTYQERANQNIIHHIKFITSIGREAQYGLCNNPNTKVSQEYKGFICPILVGLPRINF</sequence>
<evidence type="ECO:0000259" key="1">
    <source>
        <dbReference type="Pfam" id="PF01419"/>
    </source>
</evidence>
<evidence type="ECO:0000313" key="4">
    <source>
        <dbReference type="Proteomes" id="UP000677228"/>
    </source>
</evidence>
<dbReference type="Proteomes" id="UP000677228">
    <property type="component" value="Unassembled WGS sequence"/>
</dbReference>
<organism evidence="2 4">
    <name type="scientific">Didymodactylos carnosus</name>
    <dbReference type="NCBI Taxonomy" id="1234261"/>
    <lineage>
        <taxon>Eukaryota</taxon>
        <taxon>Metazoa</taxon>
        <taxon>Spiralia</taxon>
        <taxon>Gnathifera</taxon>
        <taxon>Rotifera</taxon>
        <taxon>Eurotatoria</taxon>
        <taxon>Bdelloidea</taxon>
        <taxon>Philodinida</taxon>
        <taxon>Philodinidae</taxon>
        <taxon>Didymodactylos</taxon>
    </lineage>
</organism>
<feature type="domain" description="Jacalin-type lectin" evidence="1">
    <location>
        <begin position="32"/>
        <end position="122"/>
    </location>
</feature>
<dbReference type="InterPro" id="IPR001229">
    <property type="entry name" value="Jacalin-like_lectin_dom"/>
</dbReference>
<proteinExistence type="predicted"/>
<dbReference type="SUPFAM" id="SSF51101">
    <property type="entry name" value="Mannose-binding lectins"/>
    <property type="match status" value="1"/>
</dbReference>